<dbReference type="PROSITE" id="PS00107">
    <property type="entry name" value="PROTEIN_KINASE_ATP"/>
    <property type="match status" value="1"/>
</dbReference>
<keyword evidence="3" id="KW-1185">Reference proteome</keyword>
<dbReference type="GeneID" id="92048341"/>
<evidence type="ECO:0000313" key="2">
    <source>
        <dbReference type="EMBL" id="KAK8070763.1"/>
    </source>
</evidence>
<dbReference type="RefSeq" id="XP_066664571.1">
    <property type="nucleotide sequence ID" value="XM_066815281.1"/>
</dbReference>
<gene>
    <name evidence="2" type="ORF">PG997_010966</name>
</gene>
<organism evidence="2 3">
    <name type="scientific">Apiospora hydei</name>
    <dbReference type="NCBI Taxonomy" id="1337664"/>
    <lineage>
        <taxon>Eukaryota</taxon>
        <taxon>Fungi</taxon>
        <taxon>Dikarya</taxon>
        <taxon>Ascomycota</taxon>
        <taxon>Pezizomycotina</taxon>
        <taxon>Sordariomycetes</taxon>
        <taxon>Xylariomycetidae</taxon>
        <taxon>Amphisphaeriales</taxon>
        <taxon>Apiosporaceae</taxon>
        <taxon>Apiospora</taxon>
    </lineage>
</organism>
<keyword evidence="1" id="KW-0547">Nucleotide-binding</keyword>
<dbReference type="Proteomes" id="UP001433268">
    <property type="component" value="Unassembled WGS sequence"/>
</dbReference>
<name>A0ABR1VHT5_9PEZI</name>
<sequence>MFAQHPVDPYNVARNLPPPEGALFDPAAERRINAARGLLMTYFTDEKKMPGFQFRRFLGQGGYGIAALVADVRDKELPPRLLVVKRGFAGEAVEKSMGREIDCLQILAFRQRFSTKPIWEIRDLFRNRGRYLNGLPGPTILTEYVENGTFQDFFDKTREWQEPVPNRILWNILLCGIRACIGMMWPIMAEHKAPTRTETIDPNRPPLMLQHSEIHMKNGESSILIYQELPLKETTASVRHANA</sequence>
<dbReference type="InterPro" id="IPR011009">
    <property type="entry name" value="Kinase-like_dom_sf"/>
</dbReference>
<dbReference type="InterPro" id="IPR017441">
    <property type="entry name" value="Protein_kinase_ATP_BS"/>
</dbReference>
<dbReference type="SUPFAM" id="SSF56112">
    <property type="entry name" value="Protein kinase-like (PK-like)"/>
    <property type="match status" value="1"/>
</dbReference>
<dbReference type="EMBL" id="JAQQWN010000008">
    <property type="protein sequence ID" value="KAK8070763.1"/>
    <property type="molecule type" value="Genomic_DNA"/>
</dbReference>
<evidence type="ECO:0000313" key="3">
    <source>
        <dbReference type="Proteomes" id="UP001433268"/>
    </source>
</evidence>
<protein>
    <submittedName>
        <fullName evidence="2">Kinase-like domain-containing protein</fullName>
    </submittedName>
</protein>
<reference evidence="2 3" key="1">
    <citation type="submission" date="2023-01" db="EMBL/GenBank/DDBJ databases">
        <title>Analysis of 21 Apiospora genomes using comparative genomics revels a genus with tremendous synthesis potential of carbohydrate active enzymes and secondary metabolites.</title>
        <authorList>
            <person name="Sorensen T."/>
        </authorList>
    </citation>
    <scope>NUCLEOTIDE SEQUENCE [LARGE SCALE GENOMIC DNA]</scope>
    <source>
        <strain evidence="2 3">CBS 114990</strain>
    </source>
</reference>
<evidence type="ECO:0000256" key="1">
    <source>
        <dbReference type="PROSITE-ProRule" id="PRU10141"/>
    </source>
</evidence>
<feature type="binding site" evidence="1">
    <location>
        <position position="85"/>
    </location>
    <ligand>
        <name>ATP</name>
        <dbReference type="ChEBI" id="CHEBI:30616"/>
    </ligand>
</feature>
<comment type="caution">
    <text evidence="2">The sequence shown here is derived from an EMBL/GenBank/DDBJ whole genome shotgun (WGS) entry which is preliminary data.</text>
</comment>
<keyword evidence="1" id="KW-0067">ATP-binding</keyword>
<accession>A0ABR1VHT5</accession>
<proteinExistence type="predicted"/>